<sequence>MSKQDTVADAPTQKRPTIEASDAPKDVARPAANARAWSNVNKLPGAGKKIDARRKVPSGPLGGSGRKTNRSRSS</sequence>
<evidence type="ECO:0000256" key="1">
    <source>
        <dbReference type="SAM" id="MobiDB-lite"/>
    </source>
</evidence>
<name>A0A7Y6NMX4_9BURK</name>
<dbReference type="EMBL" id="JABWMJ010000004">
    <property type="protein sequence ID" value="NUZ06029.1"/>
    <property type="molecule type" value="Genomic_DNA"/>
</dbReference>
<dbReference type="Proteomes" id="UP000529637">
    <property type="component" value="Unassembled WGS sequence"/>
</dbReference>
<reference evidence="2 3" key="1">
    <citation type="submission" date="2020-06" db="EMBL/GenBank/DDBJ databases">
        <title>Schlegella sp. ID0723 isolated from air conditioner.</title>
        <authorList>
            <person name="Kim D.Y."/>
            <person name="Kim D.-U."/>
        </authorList>
    </citation>
    <scope>NUCLEOTIDE SEQUENCE [LARGE SCALE GENOMIC DNA]</scope>
    <source>
        <strain evidence="2 3">ID0723</strain>
    </source>
</reference>
<dbReference type="RefSeq" id="WP_176068619.1">
    <property type="nucleotide sequence ID" value="NZ_JABWMJ010000004.1"/>
</dbReference>
<gene>
    <name evidence="2" type="ORF">HQN59_09670</name>
</gene>
<accession>A0A7Y6NMX4</accession>
<evidence type="ECO:0000313" key="3">
    <source>
        <dbReference type="Proteomes" id="UP000529637"/>
    </source>
</evidence>
<protein>
    <submittedName>
        <fullName evidence="2">Uncharacterized protein</fullName>
    </submittedName>
</protein>
<keyword evidence="3" id="KW-1185">Reference proteome</keyword>
<feature type="region of interest" description="Disordered" evidence="1">
    <location>
        <begin position="1"/>
        <end position="74"/>
    </location>
</feature>
<proteinExistence type="predicted"/>
<organism evidence="2 3">
    <name type="scientific">Piscinibacter koreensis</name>
    <dbReference type="NCBI Taxonomy" id="2742824"/>
    <lineage>
        <taxon>Bacteria</taxon>
        <taxon>Pseudomonadati</taxon>
        <taxon>Pseudomonadota</taxon>
        <taxon>Betaproteobacteria</taxon>
        <taxon>Burkholderiales</taxon>
        <taxon>Sphaerotilaceae</taxon>
        <taxon>Piscinibacter</taxon>
    </lineage>
</organism>
<evidence type="ECO:0000313" key="2">
    <source>
        <dbReference type="EMBL" id="NUZ06029.1"/>
    </source>
</evidence>
<comment type="caution">
    <text evidence="2">The sequence shown here is derived from an EMBL/GenBank/DDBJ whole genome shotgun (WGS) entry which is preliminary data.</text>
</comment>
<dbReference type="AlphaFoldDB" id="A0A7Y6NMX4"/>